<reference evidence="1 2" key="2">
    <citation type="submission" date="2009-02" db="EMBL/GenBank/DDBJ databases">
        <title>Draft genome sequence of Blautia hydrogenotrophica DSM 10507 (Ruminococcus hydrogenotrophicus DSM 10507).</title>
        <authorList>
            <person name="Sudarsanam P."/>
            <person name="Ley R."/>
            <person name="Guruge J."/>
            <person name="Turnbaugh P.J."/>
            <person name="Mahowald M."/>
            <person name="Liep D."/>
            <person name="Gordon J."/>
        </authorList>
    </citation>
    <scope>NUCLEOTIDE SEQUENCE [LARGE SCALE GENOMIC DNA]</scope>
    <source>
        <strain evidence="2">DSM 10507 / JCM 14656 / S5a33</strain>
    </source>
</reference>
<dbReference type="HOGENOM" id="CLU_2631080_0_0_9"/>
<dbReference type="PATRIC" id="fig|476272.21.peg.3878"/>
<protein>
    <submittedName>
        <fullName evidence="1">Uncharacterized protein</fullName>
    </submittedName>
</protein>
<comment type="caution">
    <text evidence="1">The sequence shown here is derived from an EMBL/GenBank/DDBJ whole genome shotgun (WGS) entry which is preliminary data.</text>
</comment>
<accession>C0CJ53</accession>
<keyword evidence="2" id="KW-1185">Reference proteome</keyword>
<reference evidence="1 2" key="1">
    <citation type="submission" date="2009-01" db="EMBL/GenBank/DDBJ databases">
        <authorList>
            <person name="Fulton L."/>
            <person name="Clifton S."/>
            <person name="Fulton B."/>
            <person name="Xu J."/>
            <person name="Minx P."/>
            <person name="Pepin K.H."/>
            <person name="Johnson M."/>
            <person name="Bhonagiri V."/>
            <person name="Nash W.E."/>
            <person name="Mardis E.R."/>
            <person name="Wilson R.K."/>
        </authorList>
    </citation>
    <scope>NUCLEOTIDE SEQUENCE [LARGE SCALE GENOMIC DNA]</scope>
    <source>
        <strain evidence="2">DSM 10507 / JCM 14656 / S5a33</strain>
    </source>
</reference>
<evidence type="ECO:0000313" key="1">
    <source>
        <dbReference type="EMBL" id="EEG50228.1"/>
    </source>
</evidence>
<gene>
    <name evidence="1" type="ORF">RUMHYD_00871</name>
</gene>
<dbReference type="AlphaFoldDB" id="C0CJ53"/>
<name>C0CJ53_BLAHS</name>
<dbReference type="EMBL" id="ACBZ01000037">
    <property type="protein sequence ID" value="EEG50228.1"/>
    <property type="molecule type" value="Genomic_DNA"/>
</dbReference>
<evidence type="ECO:0000313" key="2">
    <source>
        <dbReference type="Proteomes" id="UP000003100"/>
    </source>
</evidence>
<sequence>MNIVPKAKQSSTVIRISTRLVRFFRPGTLFPPFSKVIFQEYMNRSRKVRYKKLREYNNNTANFVKTQYWMKKMAERM</sequence>
<proteinExistence type="predicted"/>
<organism evidence="1 2">
    <name type="scientific">Blautia hydrogenotrophica (strain DSM 10507 / JCM 14656 / S5a33)</name>
    <name type="common">Ruminococcus hydrogenotrophicus</name>
    <dbReference type="NCBI Taxonomy" id="476272"/>
    <lineage>
        <taxon>Bacteria</taxon>
        <taxon>Bacillati</taxon>
        <taxon>Bacillota</taxon>
        <taxon>Clostridia</taxon>
        <taxon>Lachnospirales</taxon>
        <taxon>Lachnospiraceae</taxon>
        <taxon>Blautia</taxon>
    </lineage>
</organism>
<dbReference type="Proteomes" id="UP000003100">
    <property type="component" value="Unassembled WGS sequence"/>
</dbReference>